<dbReference type="PATRIC" id="fig|1423811.3.peg.1857"/>
<gene>
    <name evidence="6" type="ORF">FC72_GL001818</name>
</gene>
<dbReference type="InterPro" id="IPR004107">
    <property type="entry name" value="Integrase_SAM-like_N"/>
</dbReference>
<dbReference type="PANTHER" id="PTHR30629">
    <property type="entry name" value="PROPHAGE INTEGRASE"/>
    <property type="match status" value="1"/>
</dbReference>
<evidence type="ECO:0000256" key="2">
    <source>
        <dbReference type="ARBA" id="ARBA00022908"/>
    </source>
</evidence>
<protein>
    <recommendedName>
        <fullName evidence="5">Tyr recombinase domain-containing protein</fullName>
    </recommendedName>
</protein>
<proteinExistence type="inferred from homology"/>
<dbReference type="Gene3D" id="1.10.443.10">
    <property type="entry name" value="Intergrase catalytic core"/>
    <property type="match status" value="1"/>
</dbReference>
<dbReference type="InterPro" id="IPR028259">
    <property type="entry name" value="AP2-like_int_N"/>
</dbReference>
<dbReference type="OrthoDB" id="9803188at2"/>
<dbReference type="InterPro" id="IPR010998">
    <property type="entry name" value="Integrase_recombinase_N"/>
</dbReference>
<dbReference type="STRING" id="1423811.FC72_GL001818"/>
<dbReference type="RefSeq" id="WP_057765054.1">
    <property type="nucleotide sequence ID" value="NZ_AZDG01000006.1"/>
</dbReference>
<dbReference type="Pfam" id="PF00589">
    <property type="entry name" value="Phage_integrase"/>
    <property type="match status" value="1"/>
</dbReference>
<accession>A0A0R1JCK4</accession>
<organism evidence="6 7">
    <name type="scientific">Companilactobacillus tucceti DSM 20183</name>
    <dbReference type="NCBI Taxonomy" id="1423811"/>
    <lineage>
        <taxon>Bacteria</taxon>
        <taxon>Bacillati</taxon>
        <taxon>Bacillota</taxon>
        <taxon>Bacilli</taxon>
        <taxon>Lactobacillales</taxon>
        <taxon>Lactobacillaceae</taxon>
        <taxon>Companilactobacillus</taxon>
    </lineage>
</organism>
<keyword evidence="7" id="KW-1185">Reference proteome</keyword>
<dbReference type="GO" id="GO:0006310">
    <property type="term" value="P:DNA recombination"/>
    <property type="evidence" value="ECO:0007669"/>
    <property type="project" value="UniProtKB-KW"/>
</dbReference>
<comment type="caution">
    <text evidence="6">The sequence shown here is derived from an EMBL/GenBank/DDBJ whole genome shotgun (WGS) entry which is preliminary data.</text>
</comment>
<dbReference type="InterPro" id="IPR002104">
    <property type="entry name" value="Integrase_catalytic"/>
</dbReference>
<dbReference type="InterPro" id="IPR011010">
    <property type="entry name" value="DNA_brk_join_enz"/>
</dbReference>
<dbReference type="InterPro" id="IPR050808">
    <property type="entry name" value="Phage_Integrase"/>
</dbReference>
<evidence type="ECO:0000313" key="7">
    <source>
        <dbReference type="Proteomes" id="UP000050929"/>
    </source>
</evidence>
<dbReference type="CDD" id="cd01189">
    <property type="entry name" value="INT_ICEBs1_C_like"/>
    <property type="match status" value="1"/>
</dbReference>
<dbReference type="PROSITE" id="PS51898">
    <property type="entry name" value="TYR_RECOMBINASE"/>
    <property type="match status" value="1"/>
</dbReference>
<keyword evidence="3" id="KW-0238">DNA-binding</keyword>
<keyword evidence="4" id="KW-0233">DNA recombination</keyword>
<feature type="domain" description="Tyr recombinase" evidence="5">
    <location>
        <begin position="172"/>
        <end position="374"/>
    </location>
</feature>
<dbReference type="PANTHER" id="PTHR30629:SF2">
    <property type="entry name" value="PROPHAGE INTEGRASE INTS-RELATED"/>
    <property type="match status" value="1"/>
</dbReference>
<dbReference type="GO" id="GO:0003677">
    <property type="term" value="F:DNA binding"/>
    <property type="evidence" value="ECO:0007669"/>
    <property type="project" value="UniProtKB-KW"/>
</dbReference>
<evidence type="ECO:0000313" key="6">
    <source>
        <dbReference type="EMBL" id="KRK64967.1"/>
    </source>
</evidence>
<sequence length="382" mass="44653">MTEIKMYEKKDGTTAYMFSVYLGTDELTGKVKTTTRRGFQTQKEARLAMSKLLLDTDKHGFQKLDNKPFKAIYEQWYDQYKSTVKESTYTKTDEHFTLHILPEIGSIPMNKLKTIHIQTAVNKWFKAGLTRYKRFYNYINRVLIWAYKMQIINDNPASRVILPVNTSQFKTMKDNYYDLKELKHFFDCLNDLDNPQAYMYFRLLAFTGMRKGESLALLWTDIDFNNNQISITKTESQGAHGRLLVNTPKTDASVRVVNVDNKTMSMLKGWRKTQRNELLMLGFNTINKDQLVFSNNRNTMLVPTKPRIWLQRVVQRFDLKNVTVHAFRRTFATLAIESGATLKEVQAQLGHSSYKTTADVYTEVTKKQRKDTAQKYANYVNF</sequence>
<dbReference type="InterPro" id="IPR013762">
    <property type="entry name" value="Integrase-like_cat_sf"/>
</dbReference>
<dbReference type="Proteomes" id="UP000050929">
    <property type="component" value="Unassembled WGS sequence"/>
</dbReference>
<dbReference type="EMBL" id="AZDG01000006">
    <property type="protein sequence ID" value="KRK64967.1"/>
    <property type="molecule type" value="Genomic_DNA"/>
</dbReference>
<dbReference type="GO" id="GO:0015074">
    <property type="term" value="P:DNA integration"/>
    <property type="evidence" value="ECO:0007669"/>
    <property type="project" value="UniProtKB-KW"/>
</dbReference>
<evidence type="ECO:0000256" key="3">
    <source>
        <dbReference type="ARBA" id="ARBA00023125"/>
    </source>
</evidence>
<evidence type="ECO:0000256" key="4">
    <source>
        <dbReference type="ARBA" id="ARBA00023172"/>
    </source>
</evidence>
<dbReference type="Pfam" id="PF14657">
    <property type="entry name" value="Arm-DNA-bind_4"/>
    <property type="match status" value="1"/>
</dbReference>
<keyword evidence="2" id="KW-0229">DNA integration</keyword>
<dbReference type="SUPFAM" id="SSF56349">
    <property type="entry name" value="DNA breaking-rejoining enzymes"/>
    <property type="match status" value="1"/>
</dbReference>
<evidence type="ECO:0000259" key="5">
    <source>
        <dbReference type="PROSITE" id="PS51898"/>
    </source>
</evidence>
<dbReference type="AlphaFoldDB" id="A0A0R1JCK4"/>
<dbReference type="Gene3D" id="1.10.150.130">
    <property type="match status" value="1"/>
</dbReference>
<dbReference type="Pfam" id="PF14659">
    <property type="entry name" value="Phage_int_SAM_3"/>
    <property type="match status" value="1"/>
</dbReference>
<evidence type="ECO:0000256" key="1">
    <source>
        <dbReference type="ARBA" id="ARBA00008857"/>
    </source>
</evidence>
<reference evidence="6 7" key="1">
    <citation type="journal article" date="2015" name="Genome Announc.">
        <title>Expanding the biotechnology potential of lactobacilli through comparative genomics of 213 strains and associated genera.</title>
        <authorList>
            <person name="Sun Z."/>
            <person name="Harris H.M."/>
            <person name="McCann A."/>
            <person name="Guo C."/>
            <person name="Argimon S."/>
            <person name="Zhang W."/>
            <person name="Yang X."/>
            <person name="Jeffery I.B."/>
            <person name="Cooney J.C."/>
            <person name="Kagawa T.F."/>
            <person name="Liu W."/>
            <person name="Song Y."/>
            <person name="Salvetti E."/>
            <person name="Wrobel A."/>
            <person name="Rasinkangas P."/>
            <person name="Parkhill J."/>
            <person name="Rea M.C."/>
            <person name="O'Sullivan O."/>
            <person name="Ritari J."/>
            <person name="Douillard F.P."/>
            <person name="Paul Ross R."/>
            <person name="Yang R."/>
            <person name="Briner A.E."/>
            <person name="Felis G.E."/>
            <person name="de Vos W.M."/>
            <person name="Barrangou R."/>
            <person name="Klaenhammer T.R."/>
            <person name="Caufield P.W."/>
            <person name="Cui Y."/>
            <person name="Zhang H."/>
            <person name="O'Toole P.W."/>
        </authorList>
    </citation>
    <scope>NUCLEOTIDE SEQUENCE [LARGE SCALE GENOMIC DNA]</scope>
    <source>
        <strain evidence="6 7">DSM 20183</strain>
    </source>
</reference>
<comment type="similarity">
    <text evidence="1">Belongs to the 'phage' integrase family.</text>
</comment>
<name>A0A0R1JCK4_9LACO</name>